<gene>
    <name evidence="1" type="ORF">KL86DES1_21672</name>
</gene>
<organism evidence="1">
    <name type="scientific">uncultured Desulfovibrio sp</name>
    <dbReference type="NCBI Taxonomy" id="167968"/>
    <lineage>
        <taxon>Bacteria</taxon>
        <taxon>Pseudomonadati</taxon>
        <taxon>Thermodesulfobacteriota</taxon>
        <taxon>Desulfovibrionia</taxon>
        <taxon>Desulfovibrionales</taxon>
        <taxon>Desulfovibrionaceae</taxon>
        <taxon>Desulfovibrio</taxon>
        <taxon>environmental samples</taxon>
    </lineage>
</organism>
<proteinExistence type="predicted"/>
<sequence>MQFFVFSIFYSLLTIKNIVDNTIAKNLLNHIRIV</sequence>
<evidence type="ECO:0000313" key="1">
    <source>
        <dbReference type="EMBL" id="SCM74002.1"/>
    </source>
</evidence>
<dbReference type="AlphaFoldDB" id="A0A212L8W6"/>
<protein>
    <submittedName>
        <fullName evidence="1">Uncharacterized protein</fullName>
    </submittedName>
</protein>
<dbReference type="EMBL" id="FMJC01000002">
    <property type="protein sequence ID" value="SCM74002.1"/>
    <property type="molecule type" value="Genomic_DNA"/>
</dbReference>
<reference evidence="1" key="1">
    <citation type="submission" date="2016-08" db="EMBL/GenBank/DDBJ databases">
        <authorList>
            <person name="Seilhamer J.J."/>
        </authorList>
    </citation>
    <scope>NUCLEOTIDE SEQUENCE</scope>
    <source>
        <strain evidence="1">86-1</strain>
    </source>
</reference>
<accession>A0A212L8W6</accession>
<name>A0A212L8W6_9BACT</name>